<evidence type="ECO:0000313" key="3">
    <source>
        <dbReference type="Proteomes" id="UP000438760"/>
    </source>
</evidence>
<reference evidence="2 3" key="1">
    <citation type="submission" date="2019-11" db="EMBL/GenBank/DDBJ databases">
        <title>Genome of Strain BIT-d1.</title>
        <authorList>
            <person name="Yang Y."/>
        </authorList>
    </citation>
    <scope>NUCLEOTIDE SEQUENCE [LARGE SCALE GENOMIC DNA]</scope>
    <source>
        <strain evidence="2 3">BIT-d1</strain>
    </source>
</reference>
<dbReference type="AlphaFoldDB" id="A0A6I3LNQ2"/>
<comment type="caution">
    <text evidence="2">The sequence shown here is derived from an EMBL/GenBank/DDBJ whole genome shotgun (WGS) entry which is preliminary data.</text>
</comment>
<dbReference type="RefSeq" id="WP_155092281.1">
    <property type="nucleotide sequence ID" value="NZ_WMJX01000016.1"/>
</dbReference>
<organism evidence="2 3">
    <name type="scientific">Myroides albus</name>
    <dbReference type="NCBI Taxonomy" id="2562892"/>
    <lineage>
        <taxon>Bacteria</taxon>
        <taxon>Pseudomonadati</taxon>
        <taxon>Bacteroidota</taxon>
        <taxon>Flavobacteriia</taxon>
        <taxon>Flavobacteriales</taxon>
        <taxon>Flavobacteriaceae</taxon>
        <taxon>Myroides</taxon>
    </lineage>
</organism>
<dbReference type="EMBL" id="WMJX01000016">
    <property type="protein sequence ID" value="MTG98251.1"/>
    <property type="molecule type" value="Genomic_DNA"/>
</dbReference>
<sequence>MRSGKWLLVVATLMVSSTYAQKKAMIDGRARLLDGRSVPVTIENRSSKEIAVVDQTGYYMITAQKGDTLRFTSKFSVTSDYVVEKQDIKKGRVNVVLAKPGQNLEEIIIIKKDFGPDFFGKSDEQILSPAEANYSRRNTLTSATPTGGLGISVDALVNLFSGQRKKDKEAIVYERLEIIVKDFVEKYPKEDLTKDLSIPSEQVDAFLYYLAAQADIQKIPVDRSEGYQLLLAQYYDEFLIFTGLKP</sequence>
<keyword evidence="1" id="KW-0732">Signal</keyword>
<protein>
    <recommendedName>
        <fullName evidence="4">CarboxypepD_reg-like domain-containing protein</fullName>
    </recommendedName>
</protein>
<name>A0A6I3LNQ2_9FLAO</name>
<accession>A0A6I3LNQ2</accession>
<dbReference type="OrthoDB" id="1427655at2"/>
<dbReference type="Proteomes" id="UP000438760">
    <property type="component" value="Unassembled WGS sequence"/>
</dbReference>
<feature type="signal peptide" evidence="1">
    <location>
        <begin position="1"/>
        <end position="22"/>
    </location>
</feature>
<evidence type="ECO:0000256" key="1">
    <source>
        <dbReference type="SAM" id="SignalP"/>
    </source>
</evidence>
<proteinExistence type="predicted"/>
<keyword evidence="3" id="KW-1185">Reference proteome</keyword>
<gene>
    <name evidence="2" type="ORF">GJV76_08925</name>
</gene>
<feature type="chain" id="PRO_5026299208" description="CarboxypepD_reg-like domain-containing protein" evidence="1">
    <location>
        <begin position="23"/>
        <end position="246"/>
    </location>
</feature>
<evidence type="ECO:0008006" key="4">
    <source>
        <dbReference type="Google" id="ProtNLM"/>
    </source>
</evidence>
<evidence type="ECO:0000313" key="2">
    <source>
        <dbReference type="EMBL" id="MTG98251.1"/>
    </source>
</evidence>